<evidence type="ECO:0000313" key="2">
    <source>
        <dbReference type="EMBL" id="NRN70311.1"/>
    </source>
</evidence>
<organism evidence="2 3">
    <name type="scientific">Kibdelosporangium persicum</name>
    <dbReference type="NCBI Taxonomy" id="2698649"/>
    <lineage>
        <taxon>Bacteria</taxon>
        <taxon>Bacillati</taxon>
        <taxon>Actinomycetota</taxon>
        <taxon>Actinomycetes</taxon>
        <taxon>Pseudonocardiales</taxon>
        <taxon>Pseudonocardiaceae</taxon>
        <taxon>Kibdelosporangium</taxon>
    </lineage>
</organism>
<dbReference type="InterPro" id="IPR010982">
    <property type="entry name" value="Lambda_DNA-bd_dom_sf"/>
</dbReference>
<protein>
    <submittedName>
        <fullName evidence="2">Transcriptional regulator</fullName>
    </submittedName>
</protein>
<dbReference type="SMART" id="SM00530">
    <property type="entry name" value="HTH_XRE"/>
    <property type="match status" value="1"/>
</dbReference>
<gene>
    <name evidence="2" type="ORF">GC106_75760</name>
</gene>
<dbReference type="Pfam" id="PF19054">
    <property type="entry name" value="DUF5753"/>
    <property type="match status" value="1"/>
</dbReference>
<reference evidence="2 3" key="1">
    <citation type="submission" date="2020-01" db="EMBL/GenBank/DDBJ databases">
        <title>Kibdelosporangium persica a novel Actinomycetes from a hot desert in Iran.</title>
        <authorList>
            <person name="Safaei N."/>
            <person name="Zaburannyi N."/>
            <person name="Mueller R."/>
            <person name="Wink J."/>
        </authorList>
    </citation>
    <scope>NUCLEOTIDE SEQUENCE [LARGE SCALE GENOMIC DNA]</scope>
    <source>
        <strain evidence="2 3">4NS15</strain>
    </source>
</reference>
<dbReference type="PROSITE" id="PS50943">
    <property type="entry name" value="HTH_CROC1"/>
    <property type="match status" value="1"/>
</dbReference>
<dbReference type="SUPFAM" id="SSF47413">
    <property type="entry name" value="lambda repressor-like DNA-binding domains"/>
    <property type="match status" value="1"/>
</dbReference>
<feature type="domain" description="HTH cro/C1-type" evidence="1">
    <location>
        <begin position="17"/>
        <end position="71"/>
    </location>
</feature>
<accession>A0ABX2FFX4</accession>
<dbReference type="CDD" id="cd00093">
    <property type="entry name" value="HTH_XRE"/>
    <property type="match status" value="1"/>
</dbReference>
<dbReference type="Proteomes" id="UP000763557">
    <property type="component" value="Unassembled WGS sequence"/>
</dbReference>
<dbReference type="Pfam" id="PF13560">
    <property type="entry name" value="HTH_31"/>
    <property type="match status" value="1"/>
</dbReference>
<keyword evidence="3" id="KW-1185">Reference proteome</keyword>
<evidence type="ECO:0000259" key="1">
    <source>
        <dbReference type="PROSITE" id="PS50943"/>
    </source>
</evidence>
<dbReference type="Gene3D" id="1.10.260.40">
    <property type="entry name" value="lambda repressor-like DNA-binding domains"/>
    <property type="match status" value="1"/>
</dbReference>
<dbReference type="EMBL" id="JAAATY010000036">
    <property type="protein sequence ID" value="NRN70311.1"/>
    <property type="molecule type" value="Genomic_DNA"/>
</dbReference>
<proteinExistence type="predicted"/>
<evidence type="ECO:0000313" key="3">
    <source>
        <dbReference type="Proteomes" id="UP000763557"/>
    </source>
</evidence>
<dbReference type="InterPro" id="IPR001387">
    <property type="entry name" value="Cro/C1-type_HTH"/>
</dbReference>
<sequence length="282" mass="30951">MKYTRGTARMRGLAAELKALRTEAGLNTRDAAARAGLSASTLNRIELGNRGIQVVDMVALLVVYGVTGVERERLLTMAREASQPGWWETSGARLPKELPALITFESEAARIVEVSLLRIPGLLQVPSYIREILTSAGVTGSHREAMVSARLGRQAILTRPTPPRYLAIIDEAALCRPVGGGRVMAEQLRHVIDQVSLPNVDVRVIPFDRGSHTGLDGTYVTLDFTRARSIVYLEHKRSSLFVDEPEDVAPFHEATDILMETALDSSESVKFLARMAAEYDRG</sequence>
<comment type="caution">
    <text evidence="2">The sequence shown here is derived from an EMBL/GenBank/DDBJ whole genome shotgun (WGS) entry which is preliminary data.</text>
</comment>
<name>A0ABX2FFX4_9PSEU</name>
<dbReference type="RefSeq" id="WP_173141423.1">
    <property type="nucleotide sequence ID" value="NZ_CBCSGW010000035.1"/>
</dbReference>
<dbReference type="InterPro" id="IPR043917">
    <property type="entry name" value="DUF5753"/>
</dbReference>